<evidence type="ECO:0000256" key="1">
    <source>
        <dbReference type="SAM" id="MobiDB-lite"/>
    </source>
</evidence>
<feature type="domain" description="GLTSCR protein conserved" evidence="2">
    <location>
        <begin position="1058"/>
        <end position="1159"/>
    </location>
</feature>
<feature type="region of interest" description="Disordered" evidence="1">
    <location>
        <begin position="1274"/>
        <end position="1401"/>
    </location>
</feature>
<feature type="region of interest" description="Disordered" evidence="1">
    <location>
        <begin position="1538"/>
        <end position="1571"/>
    </location>
</feature>
<feature type="region of interest" description="Disordered" evidence="1">
    <location>
        <begin position="1447"/>
        <end position="1485"/>
    </location>
</feature>
<gene>
    <name evidence="3" type="ORF">MGAL_10B051085</name>
</gene>
<feature type="compositionally biased region" description="Polar residues" evidence="1">
    <location>
        <begin position="572"/>
        <end position="602"/>
    </location>
</feature>
<dbReference type="Pfam" id="PF15249">
    <property type="entry name" value="GLTSCR1"/>
    <property type="match status" value="1"/>
</dbReference>
<dbReference type="OrthoDB" id="2556847at2759"/>
<dbReference type="EMBL" id="UYJE01002362">
    <property type="protein sequence ID" value="VDI10052.1"/>
    <property type="molecule type" value="Genomic_DNA"/>
</dbReference>
<feature type="compositionally biased region" description="Low complexity" evidence="1">
    <location>
        <begin position="158"/>
        <end position="217"/>
    </location>
</feature>
<dbReference type="InterPro" id="IPR052438">
    <property type="entry name" value="Chromatin_remod/trans_coact"/>
</dbReference>
<dbReference type="GO" id="GO:0045893">
    <property type="term" value="P:positive regulation of DNA-templated transcription"/>
    <property type="evidence" value="ECO:0007669"/>
    <property type="project" value="TreeGrafter"/>
</dbReference>
<evidence type="ECO:0000259" key="2">
    <source>
        <dbReference type="Pfam" id="PF15249"/>
    </source>
</evidence>
<feature type="region of interest" description="Disordered" evidence="1">
    <location>
        <begin position="158"/>
        <end position="220"/>
    </location>
</feature>
<feature type="compositionally biased region" description="Acidic residues" evidence="1">
    <location>
        <begin position="1338"/>
        <end position="1368"/>
    </location>
</feature>
<dbReference type="PANTHER" id="PTHR15572">
    <property type="entry name" value="GLIOMA TUMOR SUPPRESSOR CANDIDATE REGION GENE 1"/>
    <property type="match status" value="1"/>
</dbReference>
<feature type="compositionally biased region" description="Acidic residues" evidence="1">
    <location>
        <begin position="1312"/>
        <end position="1321"/>
    </location>
</feature>
<feature type="region of interest" description="Disordered" evidence="1">
    <location>
        <begin position="778"/>
        <end position="800"/>
    </location>
</feature>
<feature type="region of interest" description="Disordered" evidence="1">
    <location>
        <begin position="1242"/>
        <end position="1262"/>
    </location>
</feature>
<keyword evidence="4" id="KW-1185">Reference proteome</keyword>
<dbReference type="InterPro" id="IPR015671">
    <property type="entry name" value="GSCR1_dom"/>
</dbReference>
<feature type="compositionally biased region" description="Acidic residues" evidence="1">
    <location>
        <begin position="1556"/>
        <end position="1566"/>
    </location>
</feature>
<dbReference type="Proteomes" id="UP000596742">
    <property type="component" value="Unassembled WGS sequence"/>
</dbReference>
<reference evidence="3" key="1">
    <citation type="submission" date="2018-11" db="EMBL/GenBank/DDBJ databases">
        <authorList>
            <person name="Alioto T."/>
            <person name="Alioto T."/>
        </authorList>
    </citation>
    <scope>NUCLEOTIDE SEQUENCE</scope>
</reference>
<feature type="region of interest" description="Disordered" evidence="1">
    <location>
        <begin position="1202"/>
        <end position="1230"/>
    </location>
</feature>
<name>A0A8B6CW53_MYTGA</name>
<protein>
    <recommendedName>
        <fullName evidence="2">GLTSCR protein conserved domain-containing protein</fullName>
    </recommendedName>
</protein>
<feature type="compositionally biased region" description="Basic and acidic residues" evidence="1">
    <location>
        <begin position="1369"/>
        <end position="1395"/>
    </location>
</feature>
<sequence length="1586" mass="174179">MTIGANYFVDKSRFRYDLTPEFPNDTPTQTLHRITLTIRASGFDWADDLISAVEVEDRPTSRSSVLETSVVHNNHQSVQYGQTSGQLSGQPAGGTVNLQFVQSSNTTQTVQQATVQPQPAQLLPNLTNLSQGGQLFQGVNGQLFLKTLPNGQFQLATQPQIQQIQQHPQQSSSPIPIQPHPQGSPHIHQTPNQSPIPISSPHVGSSSSSASPHASRSLTPLQQQRQYQNVNMLQIPGSQSQQQIIRNLPISSQISNISNFQTQQIIQSQGHILSNQGQVLQSHGHTQVPNQGQNYVNTQNTVIQNPNVVNVNVAHVLCSSQFQGQQGQIQGTLIQTADGKHIIIPSSQLPSNNQFQIQNVNQMLQPQIIPTSSGTGTTPLVQGGQVVETNAAALGGMGYIRIATPTSSSQETKVQPQTATHFLGLNQQGQQILIQRQPTPTPGQNIVLRQVTPPNVLQLPQQQTLASNHVLPQTTQATQQILLPQVQKIMTGSQGQQQVKLVAAGNHLQSNNLPMTINIGGQNVILPSNIQQLIQQQQLNQLQKQASSTENLHQTKSSIASMVMATSTSTSNLISSGHNSTQLLNTSMMNNPASSTSQVSQGHNITSQVPTFLLPNVSASTANMTPVTTTVSQTKQMVSQINISSSPKMYQTIPSVASSVTSTVTTGKPFLSAVNNAPKLPMTTIQLTPQAQQKINAIQKEIRKLQSLRDPTDQQKQQLVRFSEALKQIIAKGHIKIQPAQGQMQLQQVTSNQTSNATPMFIGQPAVSVPQLGHVLAHHQSTTPSQSSSSPLVNQSQAAGAVQSQISGGLPAQGLVTSDNSFTSMCTTKSVQSQSGSIMSISPTGNKSQQQPVQPSNVTILGQSQAGMLLQQGQPSVLKMAIQSNQNVTPTVGESSTVSTSVKMGSIVVPGKVPINPNPQVAVPTQIKIASHLLTLNLTPDQKDKVQKMLSTMPQEQQQQQMALFLKLQQQQKMNAQVQAQIQHQKKLQQNVQGTSNIQAQLPSTIQPTIIPIVPSTTASTILLEHPGTSPSKPNIVHRVSVAAIPKHQLIHQQMGKDQANAIVTDTKTPFRNQRDTYRRLLRYHVFQTKNPPDDLVKKDDEMFDDLSEGLVRKKDWMFEKYRSLILEESMREKQTAEIMMIQKMLNEDLKETLEEEKRVIKRNPDEFDPMPRKYLKLEPGTDESPDIKFDPNSIQIKRERVQVPSPSTPTPLIKKESFESDNSRPSTPKFKLVIKSSGQGYSSSITEEEIEQTNVLESSDTKEMNFMSGIHVKEEQIDIDSDEVPLDRTLEPFESYSQDRHSESNVHSDDLIDDGADSDSDVTVVSDDDNKTNDAIVIDDDDDDDDNHEEDEDGDNEMEEDDNEDNSENSKGDNFDEIMSRKSSVEPVIKHEDISNDDFNDFFSNKYESGSSELSYYTRTTQQNPLTADNIISSLASVDQISNDVSYSQNSDAHSAHNSDAHSTQTIPYSEDGNSIKDEDLSNDVDYNKSASSFAHYEPISSPEADQSESFSNYLPQYDSSSFNLGGIRDQHLHYGLSNPMRESSSNNHMTGSESWEEEMEEESENADKIKAEMESAINSILSLN</sequence>
<dbReference type="GO" id="GO:0016514">
    <property type="term" value="C:SWI/SNF complex"/>
    <property type="evidence" value="ECO:0007669"/>
    <property type="project" value="TreeGrafter"/>
</dbReference>
<evidence type="ECO:0000313" key="4">
    <source>
        <dbReference type="Proteomes" id="UP000596742"/>
    </source>
</evidence>
<accession>A0A8B6CW53</accession>
<evidence type="ECO:0000313" key="3">
    <source>
        <dbReference type="EMBL" id="VDI10052.1"/>
    </source>
</evidence>
<feature type="compositionally biased region" description="Basic and acidic residues" evidence="1">
    <location>
        <begin position="1286"/>
        <end position="1311"/>
    </location>
</feature>
<dbReference type="PANTHER" id="PTHR15572:SF0">
    <property type="entry name" value="GLUTAMINE-RICH PROTEIN-RELATED"/>
    <property type="match status" value="1"/>
</dbReference>
<feature type="compositionally biased region" description="Low complexity" evidence="1">
    <location>
        <begin position="778"/>
        <end position="791"/>
    </location>
</feature>
<feature type="region of interest" description="Disordered" evidence="1">
    <location>
        <begin position="570"/>
        <end position="602"/>
    </location>
</feature>
<feature type="compositionally biased region" description="Basic and acidic residues" evidence="1">
    <location>
        <begin position="1214"/>
        <end position="1223"/>
    </location>
</feature>
<proteinExistence type="predicted"/>
<comment type="caution">
    <text evidence="3">The sequence shown here is derived from an EMBL/GenBank/DDBJ whole genome shotgun (WGS) entry which is preliminary data.</text>
</comment>
<feature type="region of interest" description="Disordered" evidence="1">
    <location>
        <begin position="833"/>
        <end position="853"/>
    </location>
</feature>
<organism evidence="3 4">
    <name type="scientific">Mytilus galloprovincialis</name>
    <name type="common">Mediterranean mussel</name>
    <dbReference type="NCBI Taxonomy" id="29158"/>
    <lineage>
        <taxon>Eukaryota</taxon>
        <taxon>Metazoa</taxon>
        <taxon>Spiralia</taxon>
        <taxon>Lophotrochozoa</taxon>
        <taxon>Mollusca</taxon>
        <taxon>Bivalvia</taxon>
        <taxon>Autobranchia</taxon>
        <taxon>Pteriomorphia</taxon>
        <taxon>Mytilida</taxon>
        <taxon>Mytiloidea</taxon>
        <taxon>Mytilidae</taxon>
        <taxon>Mytilinae</taxon>
        <taxon>Mytilus</taxon>
    </lineage>
</organism>
<feature type="compositionally biased region" description="Polar residues" evidence="1">
    <location>
        <begin position="1542"/>
        <end position="1553"/>
    </location>
</feature>